<comment type="caution">
    <text evidence="10">The sequence shown here is derived from an EMBL/GenBank/DDBJ whole genome shotgun (WGS) entry which is preliminary data.</text>
</comment>
<dbReference type="AlphaFoldDB" id="A0AAD9T566"/>
<evidence type="ECO:0000259" key="9">
    <source>
        <dbReference type="Pfam" id="PF07779"/>
    </source>
</evidence>
<evidence type="ECO:0000313" key="10">
    <source>
        <dbReference type="EMBL" id="KAK2630188.1"/>
    </source>
</evidence>
<reference evidence="10" key="1">
    <citation type="submission" date="2023-06" db="EMBL/GenBank/DDBJ databases">
        <title>Draft genome of Marssonina rosae.</title>
        <authorList>
            <person name="Cheng Q."/>
        </authorList>
    </citation>
    <scope>NUCLEOTIDE SEQUENCE</scope>
    <source>
        <strain evidence="10">R4</strain>
    </source>
</reference>
<feature type="transmembrane region" description="Helical" evidence="8">
    <location>
        <begin position="699"/>
        <end position="718"/>
    </location>
</feature>
<gene>
    <name evidence="10" type="ORF">QTJ16_001008</name>
</gene>
<feature type="transmembrane region" description="Helical" evidence="8">
    <location>
        <begin position="543"/>
        <end position="562"/>
    </location>
</feature>
<dbReference type="PANTHER" id="PTHR13533:SF1">
    <property type="entry name" value="N-ACETYLNEURAMINATE 9-O-ACETYLTRANSFERASE"/>
    <property type="match status" value="1"/>
</dbReference>
<protein>
    <recommendedName>
        <fullName evidence="9">Cas1p 10 TM acyl transferase domain-containing protein</fullName>
    </recommendedName>
</protein>
<organism evidence="10 11">
    <name type="scientific">Diplocarpon rosae</name>
    <dbReference type="NCBI Taxonomy" id="946125"/>
    <lineage>
        <taxon>Eukaryota</taxon>
        <taxon>Fungi</taxon>
        <taxon>Dikarya</taxon>
        <taxon>Ascomycota</taxon>
        <taxon>Pezizomycotina</taxon>
        <taxon>Leotiomycetes</taxon>
        <taxon>Helotiales</taxon>
        <taxon>Drepanopezizaceae</taxon>
        <taxon>Diplocarpon</taxon>
    </lineage>
</organism>
<feature type="transmembrane region" description="Helical" evidence="8">
    <location>
        <begin position="21"/>
        <end position="38"/>
    </location>
</feature>
<keyword evidence="11" id="KW-1185">Reference proteome</keyword>
<keyword evidence="5 8" id="KW-1133">Transmembrane helix</keyword>
<evidence type="ECO:0000256" key="1">
    <source>
        <dbReference type="ARBA" id="ARBA00004141"/>
    </source>
</evidence>
<dbReference type="EMBL" id="JAUBYV010000001">
    <property type="protein sequence ID" value="KAK2630188.1"/>
    <property type="molecule type" value="Genomic_DNA"/>
</dbReference>
<sequence length="875" mass="99460">MQRSKHKSLSTRDRFIAIAERGLQALLGIVIVAVVYRYCWLDVSDPFKCSALQNKGDWLDPGSRWNFRDHYKVWQPPGCMMHEYTTKDIQECFSTRRLVFIGDSTTRQIFWAVAKKMDQQRAEKDITEMLDLDEKHTDVDFESGGIKVQFIWDPWLNSTALMDELKTFRAYAPAKPDGPGQSAGLLVLGTPGLWYARHGQENYFKDFKESIDVVIPYMDHLSGTNTSVAVPMTLASRQQSPNLLLLAPLQVPRYELLSPSRIETITPEKVDQMNDYIRQASAHSTADVIWSYSLMTWDGVAQYEESGLHVIENVARAKADVALNLRCNADSASRGYPFSRTCCSNYIRPDVVQLTILLVGMLALPAIIFSRRGPVTQIGRFLPRAEVLSALVVLSLVLCYCFYADRTQLFNKSHKKFEMGQFLAACLAVTILGFVSGTRSKSSAAGSKLPEDLDYLSRAQTDEWKGWMQFIVLIYHYNHGSTHLGIYQVVRLFIAAYLFMTGFGHTLFFLRYEDYSFKRVAAVLVRLNLLSCVLPYMMRTDYLFYYFAPLTSFWFLVTYFTLKIAHHKNTNLNFLFGKILISATLTTAFIEIPGILEFVATVLKYTCAISWNITEWRFRSSLDMYIVYVGIVVAALCLQSSRIRCGAIAPKTGIDALVQFTVTYHLYFKTLLVVLALGIPVGFWGLLRKSHTKEDYNRWQPFISFIPAFCYIVLRNSLAAFRNYHFALFAWLGRFSLETYILQYHIWLAGDAKGLLRLGLWDSRVETILLTGVFFWISWQTADATQTMTRWIVGGANSPSLSRKSSDEEAGEKKSPYLLPKVKSEDEASLSSSSKDSLGSGRGYLEKANERLADSLKLRLGLIALVMWVANMTSK</sequence>
<evidence type="ECO:0000256" key="3">
    <source>
        <dbReference type="ARBA" id="ARBA00022679"/>
    </source>
</evidence>
<evidence type="ECO:0000256" key="4">
    <source>
        <dbReference type="ARBA" id="ARBA00022692"/>
    </source>
</evidence>
<keyword evidence="7" id="KW-0325">Glycoprotein</keyword>
<comment type="similarity">
    <text evidence="2">Belongs to the PC-esterase family. CASD1 subfamily.</text>
</comment>
<feature type="transmembrane region" description="Helical" evidence="8">
    <location>
        <begin position="574"/>
        <end position="596"/>
    </location>
</feature>
<feature type="transmembrane region" description="Helical" evidence="8">
    <location>
        <begin position="381"/>
        <end position="403"/>
    </location>
</feature>
<comment type="subcellular location">
    <subcellularLocation>
        <location evidence="1">Membrane</location>
        <topology evidence="1">Multi-pass membrane protein</topology>
    </subcellularLocation>
</comment>
<keyword evidence="6 8" id="KW-0472">Membrane</keyword>
<feature type="transmembrane region" description="Helical" evidence="8">
    <location>
        <begin position="625"/>
        <end position="645"/>
    </location>
</feature>
<evidence type="ECO:0000313" key="11">
    <source>
        <dbReference type="Proteomes" id="UP001285354"/>
    </source>
</evidence>
<dbReference type="GO" id="GO:0016740">
    <property type="term" value="F:transferase activity"/>
    <property type="evidence" value="ECO:0007669"/>
    <property type="project" value="UniProtKB-KW"/>
</dbReference>
<evidence type="ECO:0000256" key="2">
    <source>
        <dbReference type="ARBA" id="ARBA00010666"/>
    </source>
</evidence>
<name>A0AAD9T566_9HELO</name>
<keyword evidence="4 8" id="KW-0812">Transmembrane</keyword>
<evidence type="ECO:0000256" key="5">
    <source>
        <dbReference type="ARBA" id="ARBA00022989"/>
    </source>
</evidence>
<dbReference type="GO" id="GO:0005794">
    <property type="term" value="C:Golgi apparatus"/>
    <property type="evidence" value="ECO:0007669"/>
    <property type="project" value="UniProtKB-ARBA"/>
</dbReference>
<dbReference type="PANTHER" id="PTHR13533">
    <property type="entry name" value="N-ACETYLNEURAMINATE 9-O-ACETYLTRANSFERASE"/>
    <property type="match status" value="1"/>
</dbReference>
<dbReference type="GO" id="GO:0016020">
    <property type="term" value="C:membrane"/>
    <property type="evidence" value="ECO:0007669"/>
    <property type="project" value="UniProtKB-SubCell"/>
</dbReference>
<dbReference type="InterPro" id="IPR012419">
    <property type="entry name" value="Cas1_AcylTrans_dom"/>
</dbReference>
<feature type="transmembrane region" description="Helical" evidence="8">
    <location>
        <begin position="351"/>
        <end position="369"/>
    </location>
</feature>
<proteinExistence type="inferred from homology"/>
<dbReference type="GO" id="GO:0005975">
    <property type="term" value="P:carbohydrate metabolic process"/>
    <property type="evidence" value="ECO:0007669"/>
    <property type="project" value="UniProtKB-ARBA"/>
</dbReference>
<feature type="transmembrane region" description="Helical" evidence="8">
    <location>
        <begin position="419"/>
        <end position="438"/>
    </location>
</feature>
<accession>A0AAD9T566</accession>
<dbReference type="Pfam" id="PF07779">
    <property type="entry name" value="Cas1_AcylT"/>
    <property type="match status" value="1"/>
</dbReference>
<feature type="transmembrane region" description="Helical" evidence="8">
    <location>
        <begin position="666"/>
        <end position="687"/>
    </location>
</feature>
<evidence type="ECO:0000256" key="7">
    <source>
        <dbReference type="ARBA" id="ARBA00023180"/>
    </source>
</evidence>
<dbReference type="Proteomes" id="UP001285354">
    <property type="component" value="Unassembled WGS sequence"/>
</dbReference>
<evidence type="ECO:0000256" key="8">
    <source>
        <dbReference type="SAM" id="Phobius"/>
    </source>
</evidence>
<evidence type="ECO:0000256" key="6">
    <source>
        <dbReference type="ARBA" id="ARBA00023136"/>
    </source>
</evidence>
<keyword evidence="3" id="KW-0808">Transferase</keyword>
<feature type="domain" description="Cas1p 10 TM acyl transferase" evidence="9">
    <location>
        <begin position="385"/>
        <end position="798"/>
    </location>
</feature>
<feature type="transmembrane region" description="Helical" evidence="8">
    <location>
        <begin position="492"/>
        <end position="510"/>
    </location>
</feature>